<keyword evidence="2" id="KW-0813">Transport</keyword>
<evidence type="ECO:0000256" key="2">
    <source>
        <dbReference type="PIRNR" id="PIRNR007949"/>
    </source>
</evidence>
<organism evidence="5 6">
    <name type="scientific">Eutypa lata (strain UCR-EL1)</name>
    <name type="common">Grapevine dieback disease fungus</name>
    <name type="synonym">Eutypa armeniacae</name>
    <dbReference type="NCBI Taxonomy" id="1287681"/>
    <lineage>
        <taxon>Eukaryota</taxon>
        <taxon>Fungi</taxon>
        <taxon>Dikarya</taxon>
        <taxon>Ascomycota</taxon>
        <taxon>Pezizomycotina</taxon>
        <taxon>Sordariomycetes</taxon>
        <taxon>Xylariomycetidae</taxon>
        <taxon>Xylariales</taxon>
        <taxon>Diatrypaceae</taxon>
        <taxon>Eutypa</taxon>
    </lineage>
</organism>
<dbReference type="Gene3D" id="2.130.10.10">
    <property type="entry name" value="YVTN repeat-like/Quinoprotein amine dehydrogenase"/>
    <property type="match status" value="1"/>
</dbReference>
<keyword evidence="6" id="KW-1185">Reference proteome</keyword>
<dbReference type="PIRSF" id="PIRSF007949">
    <property type="entry name" value="VPS16"/>
    <property type="match status" value="1"/>
</dbReference>
<dbReference type="InterPro" id="IPR006925">
    <property type="entry name" value="Vps16_C"/>
</dbReference>
<dbReference type="Pfam" id="PF04840">
    <property type="entry name" value="Vps16_C"/>
    <property type="match status" value="1"/>
</dbReference>
<dbReference type="FunFam" id="2.130.10.10:FF:000635">
    <property type="entry name" value="Probable vacuolar protein sorting-associated protein 16 homolog"/>
    <property type="match status" value="1"/>
</dbReference>
<dbReference type="GO" id="GO:0003779">
    <property type="term" value="F:actin binding"/>
    <property type="evidence" value="ECO:0007669"/>
    <property type="project" value="TreeGrafter"/>
</dbReference>
<evidence type="ECO:0000256" key="1">
    <source>
        <dbReference type="ARBA" id="ARBA00009250"/>
    </source>
</evidence>
<feature type="domain" description="Vps16 C-terminal" evidence="3">
    <location>
        <begin position="504"/>
        <end position="818"/>
    </location>
</feature>
<dbReference type="SUPFAM" id="SSF50978">
    <property type="entry name" value="WD40 repeat-like"/>
    <property type="match status" value="1"/>
</dbReference>
<dbReference type="GO" id="GO:0030897">
    <property type="term" value="C:HOPS complex"/>
    <property type="evidence" value="ECO:0007669"/>
    <property type="project" value="TreeGrafter"/>
</dbReference>
<evidence type="ECO:0000259" key="4">
    <source>
        <dbReference type="Pfam" id="PF04841"/>
    </source>
</evidence>
<dbReference type="STRING" id="1287681.M7T2S1"/>
<sequence length="838" mass="93079">MEAATHPTAGWEKVGDKFYRKTQLYTAIFDQDLDLDNYIVAGAPYGGAIAIYRDETKIVSFRASKSSKPSIDIYSCAGKLLKSLAWDRGSIKGLGWSEDEKLLVVGYDGTVRCYYGLQGDFTQFSLGREAEDFGVQSCRFYDHGMVALLTNNTLISVTSYDEPRPKALASPPEGEVHSWTIISPSFTLSRSVEVLLSIGKTIYVVDVTECEDRFLDIGPFSQISVSPNGKYAALYAVDGKAHVITADFQSRLSEHDSKSQITPTYVQWCGNDAVVIAWEDEVNVVGPQNAVASFVYEGRVHVISDHDGVRLLTNDVCDFLQKVPDVTDEVFRYGTESPASVLLDAVEQLENQSPKADDNIQLIKPNLVEAVDTCVAAAGHEFNIHWQKQLLKAASFGKSVLDIYNSDDFVDMCETLRVLNAVRYYEVGLPLSYEQYQRLTPEGLIERLINRHEYLLALRIAGYLRLPTDRIYVHWASAKVRVGAEDDDTICQMVVERLAGKPGISFEAIARAAYDEGRGRLATELLNHEPRAGRQVPLLLSMEEDEIALDKAIESGDSDLIFFVLLQLKKKLPLASFFRVISARPAATALFEASAAREGDAPLLKDLYYQDDRRADGAAVFVREALGQADARTAGDKLALAAKLLSDAPSAARSERAFEVAALKEAAALLRVQEALDRDLHLEAGNSFAGGLSVNETLFRLVRLGYQNKAKKIQAEFKIPEKVAWWIRLRALVAKRDWNEIEEIAKSRKSPIGWEPFFNQTLQAGNQRLAATFIPKCTNLEAGESIKMYEKCGMRVKAAEEAVKARDAESWSRLLEVAGKTTMEGREIERLGAQVFKK</sequence>
<gene>
    <name evidence="5" type="ORF">UCREL1_8926</name>
</gene>
<comment type="function">
    <text evidence="2">Essential for vacuolar protein sorting. Required for vacuole biogenesis, stability and to maintain vacuole morphology.</text>
</comment>
<name>M7T2S1_EUTLA</name>
<dbReference type="eggNOG" id="KOG2280">
    <property type="taxonomic scope" value="Eukaryota"/>
</dbReference>
<evidence type="ECO:0000313" key="5">
    <source>
        <dbReference type="EMBL" id="EMR64106.1"/>
    </source>
</evidence>
<dbReference type="HOGENOM" id="CLU_008909_1_0_1"/>
<evidence type="ECO:0000259" key="3">
    <source>
        <dbReference type="Pfam" id="PF04840"/>
    </source>
</evidence>
<dbReference type="Gene3D" id="1.10.150.780">
    <property type="entry name" value="Vps16, C-terminal region"/>
    <property type="match status" value="1"/>
</dbReference>
<dbReference type="OrthoDB" id="1792at2759"/>
<dbReference type="PANTHER" id="PTHR12811:SF0">
    <property type="entry name" value="VACUOLAR PROTEIN SORTING-ASSOCIATED PROTEIN 16 HOMOLOG"/>
    <property type="match status" value="1"/>
</dbReference>
<dbReference type="Pfam" id="PF04841">
    <property type="entry name" value="Vps16_N"/>
    <property type="match status" value="1"/>
</dbReference>
<keyword evidence="2" id="KW-0653">Protein transport</keyword>
<dbReference type="InterPro" id="IPR036322">
    <property type="entry name" value="WD40_repeat_dom_sf"/>
</dbReference>
<dbReference type="PANTHER" id="PTHR12811">
    <property type="entry name" value="VACUOLAR PROTEIN SORTING VPS16"/>
    <property type="match status" value="1"/>
</dbReference>
<dbReference type="InterPro" id="IPR038132">
    <property type="entry name" value="Vps16_C_sf"/>
</dbReference>
<dbReference type="EMBL" id="KB707119">
    <property type="protein sequence ID" value="EMR64106.1"/>
    <property type="molecule type" value="Genomic_DNA"/>
</dbReference>
<dbReference type="AlphaFoldDB" id="M7T2S1"/>
<feature type="domain" description="Vps16 N-terminal" evidence="4">
    <location>
        <begin position="7"/>
        <end position="411"/>
    </location>
</feature>
<dbReference type="GO" id="GO:0005768">
    <property type="term" value="C:endosome"/>
    <property type="evidence" value="ECO:0007669"/>
    <property type="project" value="TreeGrafter"/>
</dbReference>
<accession>M7T2S1</accession>
<comment type="similarity">
    <text evidence="1 2">Belongs to the VPS16 family.</text>
</comment>
<proteinExistence type="inferred from homology"/>
<dbReference type="KEGG" id="ela:UCREL1_8926"/>
<protein>
    <recommendedName>
        <fullName evidence="2">Probable vacuolar protein sorting-associated protein 16 homolog</fullName>
    </recommendedName>
</protein>
<dbReference type="GO" id="GO:0042144">
    <property type="term" value="P:vacuole fusion, non-autophagic"/>
    <property type="evidence" value="ECO:0007669"/>
    <property type="project" value="TreeGrafter"/>
</dbReference>
<dbReference type="InterPro" id="IPR016534">
    <property type="entry name" value="VPS16"/>
</dbReference>
<dbReference type="OMA" id="WCGDDCL"/>
<dbReference type="Proteomes" id="UP000012174">
    <property type="component" value="Unassembled WGS sequence"/>
</dbReference>
<dbReference type="InterPro" id="IPR015943">
    <property type="entry name" value="WD40/YVTN_repeat-like_dom_sf"/>
</dbReference>
<evidence type="ECO:0000313" key="6">
    <source>
        <dbReference type="Proteomes" id="UP000012174"/>
    </source>
</evidence>
<dbReference type="GO" id="GO:0006886">
    <property type="term" value="P:intracellular protein transport"/>
    <property type="evidence" value="ECO:0007669"/>
    <property type="project" value="InterPro"/>
</dbReference>
<reference evidence="6" key="1">
    <citation type="journal article" date="2013" name="Genome Announc.">
        <title>Draft genome sequence of the grapevine dieback fungus Eutypa lata UCR-EL1.</title>
        <authorList>
            <person name="Blanco-Ulate B."/>
            <person name="Rolshausen P.E."/>
            <person name="Cantu D."/>
        </authorList>
    </citation>
    <scope>NUCLEOTIDE SEQUENCE [LARGE SCALE GENOMIC DNA]</scope>
    <source>
        <strain evidence="6">UCR-EL1</strain>
    </source>
</reference>
<dbReference type="GO" id="GO:0016197">
    <property type="term" value="P:endosomal transport"/>
    <property type="evidence" value="ECO:0007669"/>
    <property type="project" value="TreeGrafter"/>
</dbReference>
<dbReference type="InterPro" id="IPR006926">
    <property type="entry name" value="Vps16_N"/>
</dbReference>